<dbReference type="GO" id="GO:0020037">
    <property type="term" value="F:heme binding"/>
    <property type="evidence" value="ECO:0007669"/>
    <property type="project" value="TreeGrafter"/>
</dbReference>
<feature type="transmembrane region" description="Helical" evidence="12">
    <location>
        <begin position="257"/>
        <end position="275"/>
    </location>
</feature>
<feature type="transmembrane region" description="Helical" evidence="12">
    <location>
        <begin position="227"/>
        <end position="245"/>
    </location>
</feature>
<feature type="transmembrane region" description="Helical" evidence="12">
    <location>
        <begin position="448"/>
        <end position="470"/>
    </location>
</feature>
<evidence type="ECO:0000256" key="1">
    <source>
        <dbReference type="ARBA" id="ARBA00004651"/>
    </source>
</evidence>
<evidence type="ECO:0000256" key="11">
    <source>
        <dbReference type="ARBA" id="ARBA00023136"/>
    </source>
</evidence>
<organism evidence="14 15">
    <name type="scientific">Rhodopila globiformis</name>
    <name type="common">Rhodopseudomonas globiformis</name>
    <dbReference type="NCBI Taxonomy" id="1071"/>
    <lineage>
        <taxon>Bacteria</taxon>
        <taxon>Pseudomonadati</taxon>
        <taxon>Pseudomonadota</taxon>
        <taxon>Alphaproteobacteria</taxon>
        <taxon>Acetobacterales</taxon>
        <taxon>Acetobacteraceae</taxon>
        <taxon>Rhodopila</taxon>
    </lineage>
</organism>
<dbReference type="GO" id="GO:0019646">
    <property type="term" value="P:aerobic electron transport chain"/>
    <property type="evidence" value="ECO:0007669"/>
    <property type="project" value="InterPro"/>
</dbReference>
<comment type="similarity">
    <text evidence="2 12">Belongs to the cytochrome ubiquinol oxidase subunit 1 family.</text>
</comment>
<protein>
    <recommendedName>
        <fullName evidence="16">Cytochrome ubiquinol oxidase subunit I</fullName>
    </recommendedName>
</protein>
<dbReference type="GO" id="GO:0016682">
    <property type="term" value="F:oxidoreductase activity, acting on diphenols and related substances as donors, oxygen as acceptor"/>
    <property type="evidence" value="ECO:0007669"/>
    <property type="project" value="TreeGrafter"/>
</dbReference>
<evidence type="ECO:0000256" key="10">
    <source>
        <dbReference type="ARBA" id="ARBA00023004"/>
    </source>
</evidence>
<keyword evidence="15" id="KW-1185">Reference proteome</keyword>
<reference evidence="14 15" key="1">
    <citation type="journal article" date="2018" name="Arch. Microbiol.">
        <title>New insights into the metabolic potential of the phototrophic purple bacterium Rhodopila globiformis DSM 161(T) from its draft genome sequence and evidence for a vanadium-dependent nitrogenase.</title>
        <authorList>
            <person name="Imhoff J.F."/>
            <person name="Rahn T."/>
            <person name="Kunzel S."/>
            <person name="Neulinger S.C."/>
        </authorList>
    </citation>
    <scope>NUCLEOTIDE SEQUENCE [LARGE SCALE GENOMIC DNA]</scope>
    <source>
        <strain evidence="14 15">DSM 161</strain>
    </source>
</reference>
<evidence type="ECO:0000256" key="8">
    <source>
        <dbReference type="ARBA" id="ARBA00022982"/>
    </source>
</evidence>
<name>A0A2S6NF46_RHOGL</name>
<evidence type="ECO:0000256" key="12">
    <source>
        <dbReference type="PIRNR" id="PIRNR006446"/>
    </source>
</evidence>
<dbReference type="GO" id="GO:0005886">
    <property type="term" value="C:plasma membrane"/>
    <property type="evidence" value="ECO:0007669"/>
    <property type="project" value="UniProtKB-SubCell"/>
</dbReference>
<evidence type="ECO:0000256" key="2">
    <source>
        <dbReference type="ARBA" id="ARBA00009819"/>
    </source>
</evidence>
<evidence type="ECO:0000256" key="6">
    <source>
        <dbReference type="ARBA" id="ARBA00022692"/>
    </source>
</evidence>
<evidence type="ECO:0000256" key="13">
    <source>
        <dbReference type="SAM" id="MobiDB-lite"/>
    </source>
</evidence>
<comment type="caution">
    <text evidence="14">The sequence shown here is derived from an EMBL/GenBank/DDBJ whole genome shotgun (WGS) entry which is preliminary data.</text>
</comment>
<keyword evidence="9 12" id="KW-1133">Transmembrane helix</keyword>
<feature type="transmembrane region" description="Helical" evidence="12">
    <location>
        <begin position="94"/>
        <end position="115"/>
    </location>
</feature>
<evidence type="ECO:0008006" key="16">
    <source>
        <dbReference type="Google" id="ProtNLM"/>
    </source>
</evidence>
<dbReference type="PANTHER" id="PTHR30365">
    <property type="entry name" value="CYTOCHROME D UBIQUINOL OXIDASE"/>
    <property type="match status" value="1"/>
</dbReference>
<keyword evidence="5 12" id="KW-0349">Heme</keyword>
<accession>A0A2S6NF46</accession>
<feature type="transmembrane region" description="Helical" evidence="12">
    <location>
        <begin position="355"/>
        <end position="382"/>
    </location>
</feature>
<dbReference type="AlphaFoldDB" id="A0A2S6NF46"/>
<feature type="region of interest" description="Disordered" evidence="13">
    <location>
        <begin position="16"/>
        <end position="36"/>
    </location>
</feature>
<dbReference type="PIRSF" id="PIRSF006446">
    <property type="entry name" value="Cyt_quinol_oxidase_1"/>
    <property type="match status" value="1"/>
</dbReference>
<evidence type="ECO:0000313" key="14">
    <source>
        <dbReference type="EMBL" id="PPQ33199.1"/>
    </source>
</evidence>
<evidence type="ECO:0000256" key="7">
    <source>
        <dbReference type="ARBA" id="ARBA00022723"/>
    </source>
</evidence>
<keyword evidence="4 12" id="KW-1003">Cell membrane</keyword>
<feature type="transmembrane region" description="Helical" evidence="12">
    <location>
        <begin position="56"/>
        <end position="82"/>
    </location>
</feature>
<evidence type="ECO:0000256" key="5">
    <source>
        <dbReference type="ARBA" id="ARBA00022617"/>
    </source>
</evidence>
<keyword evidence="6 12" id="KW-0812">Transmembrane</keyword>
<evidence type="ECO:0000256" key="4">
    <source>
        <dbReference type="ARBA" id="ARBA00022475"/>
    </source>
</evidence>
<proteinExistence type="inferred from homology"/>
<gene>
    <name evidence="14" type="ORF">CCS01_14785</name>
</gene>
<dbReference type="PANTHER" id="PTHR30365:SF14">
    <property type="entry name" value="CYTOCHROME BD MENAQUINOL OXIDASE SUBUNIT I-RELATED"/>
    <property type="match status" value="1"/>
</dbReference>
<feature type="transmembrane region" description="Helical" evidence="12">
    <location>
        <begin position="164"/>
        <end position="185"/>
    </location>
</feature>
<sequence length="498" mass="55659">MTVRQRSRLPKPFLQLSPSVHVRPPDPSLAQPRSARGQPVHLDPLFLSRLQWSWVIAWHIMLPAFTVGLASYIAVLEGLHFFTREEIWFRISGFWTRIFAVSFGMGVVSGIVMPFQFGTNWSRFSDATANVLSPMLGYEDLTAFFLEASFLGVLLFGRKLVPRWAHFFAALMVAGGTLMSSFWILSTNSWMQTPAGYKVVDGRFFPVDWLAIIFNPSFPYRLAHTVTAFYITTGFVVLGVGFYLLRRDKSPEEARRMVRMALDLLIVLVPLQMLLGDAHGLNTREYQPTKLAAIEGVYDTEKPDALSLFGIPDDAAARLDDAVRIPHLGSLILTHTWNGEVRGLKEWPRTDWPPVWPVFFGFRVMVGIGLLMLATAITGWVLRLRHRLFEAGWYGRLCQFTLPLGFVAVIAGWVTTEVGRQPWTVFGLMRTANSVSPSLTGGDVLASLLLYMAVYLIMFPTGILFMAGIVRGGVPGEPEPQQPIEGLQPKTPVTGPAE</sequence>
<feature type="transmembrane region" description="Helical" evidence="12">
    <location>
        <begin position="135"/>
        <end position="157"/>
    </location>
</feature>
<feature type="transmembrane region" description="Helical" evidence="12">
    <location>
        <begin position="394"/>
        <end position="414"/>
    </location>
</feature>
<evidence type="ECO:0000313" key="15">
    <source>
        <dbReference type="Proteomes" id="UP000239724"/>
    </source>
</evidence>
<dbReference type="Pfam" id="PF01654">
    <property type="entry name" value="Cyt_bd_oxida_I"/>
    <property type="match status" value="1"/>
</dbReference>
<keyword evidence="11 12" id="KW-0472">Membrane</keyword>
<dbReference type="OrthoDB" id="9807042at2"/>
<dbReference type="InterPro" id="IPR002585">
    <property type="entry name" value="Cyt-d_ubiquinol_oxidase_su_1"/>
</dbReference>
<dbReference type="GO" id="GO:0070069">
    <property type="term" value="C:cytochrome complex"/>
    <property type="evidence" value="ECO:0007669"/>
    <property type="project" value="UniProtKB-UniRule"/>
</dbReference>
<keyword evidence="10 12" id="KW-0408">Iron</keyword>
<evidence type="ECO:0000256" key="3">
    <source>
        <dbReference type="ARBA" id="ARBA00022448"/>
    </source>
</evidence>
<keyword evidence="7 12" id="KW-0479">Metal-binding</keyword>
<comment type="subcellular location">
    <subcellularLocation>
        <location evidence="12">Cell inner membrane</location>
    </subcellularLocation>
    <subcellularLocation>
        <location evidence="1">Cell membrane</location>
        <topology evidence="1">Multi-pass membrane protein</topology>
    </subcellularLocation>
</comment>
<evidence type="ECO:0000256" key="9">
    <source>
        <dbReference type="ARBA" id="ARBA00022989"/>
    </source>
</evidence>
<dbReference type="Proteomes" id="UP000239724">
    <property type="component" value="Unassembled WGS sequence"/>
</dbReference>
<dbReference type="EMBL" id="NHRY01000152">
    <property type="protein sequence ID" value="PPQ33199.1"/>
    <property type="molecule type" value="Genomic_DNA"/>
</dbReference>
<feature type="region of interest" description="Disordered" evidence="13">
    <location>
        <begin position="478"/>
        <end position="498"/>
    </location>
</feature>
<dbReference type="GO" id="GO:0046872">
    <property type="term" value="F:metal ion binding"/>
    <property type="evidence" value="ECO:0007669"/>
    <property type="project" value="UniProtKB-UniRule"/>
</dbReference>
<keyword evidence="3 12" id="KW-0813">Transport</keyword>
<keyword evidence="8 12" id="KW-0249">Electron transport</keyword>
<dbReference type="GO" id="GO:0009055">
    <property type="term" value="F:electron transfer activity"/>
    <property type="evidence" value="ECO:0007669"/>
    <property type="project" value="UniProtKB-UniRule"/>
</dbReference>